<dbReference type="AlphaFoldDB" id="A0A1D7XJ48"/>
<evidence type="ECO:0000313" key="2">
    <source>
        <dbReference type="Proteomes" id="UP000094652"/>
    </source>
</evidence>
<proteinExistence type="predicted"/>
<dbReference type="OrthoDB" id="1646620at2"/>
<gene>
    <name evidence="1" type="ORF">BGI42_06280</name>
</gene>
<sequence length="397" mass="46426">MKLIKRIFNRKNKEINDKKIINNNIKNNMNLSNDQKVIRALKNKVRDSEIKDENLYIKDIDLIIETHVSQINKDFIQVIFILKNKVFDEDLFECSGGIGSNLNDAIESAVDNFLLSSLSGITHALKNEKGDKFKIKYYDEINEFTLYKSCLVVQGDGECRKTIDYWDTLGEEIKKRLGNKRVYYVKVYVSKIGELINCECRINGKVNVSLSKIINKNINNWDIESTLYSEKQIFILIQTNNTYVPYSFNKMHVSNIIINALDLYKQCDSDEKYSNLYTEIFNFCVDNTLTTDLFYFIPEIFCEFMFPEVKYSDEIIILKGNEKVQLFKEQIMSYNFIHDIAEKTIKGGYFKNNEIMNIVFKSSLFNSINRALNSGSKMERICTEPLAFNVRDDYKIF</sequence>
<reference evidence="2" key="1">
    <citation type="submission" date="2016-09" db="EMBL/GenBank/DDBJ databases">
        <title>Genomics of Clostridium taeniosporum, an organism which forms endospores with ribbon-like appendages.</title>
        <authorList>
            <person name="Walker J.R."/>
        </authorList>
    </citation>
    <scope>NUCLEOTIDE SEQUENCE [LARGE SCALE GENOMIC DNA]</scope>
    <source>
        <strain evidence="2">1/k</strain>
    </source>
</reference>
<dbReference type="RefSeq" id="WP_069679514.1">
    <property type="nucleotide sequence ID" value="NZ_CP017253.2"/>
</dbReference>
<name>A0A1D7XJ48_9CLOT</name>
<dbReference type="Pfam" id="PF19875">
    <property type="entry name" value="DUF6348"/>
    <property type="match status" value="1"/>
</dbReference>
<dbReference type="Proteomes" id="UP000094652">
    <property type="component" value="Chromosome"/>
</dbReference>
<dbReference type="EMBL" id="CP017253">
    <property type="protein sequence ID" value="AOR23363.1"/>
    <property type="molecule type" value="Genomic_DNA"/>
</dbReference>
<dbReference type="InterPro" id="IPR045929">
    <property type="entry name" value="DUF6348"/>
</dbReference>
<dbReference type="KEGG" id="ctae:BGI42_06280"/>
<protein>
    <submittedName>
        <fullName evidence="1">Uncharacterized protein</fullName>
    </submittedName>
</protein>
<accession>A0A1D7XJ48</accession>
<organism evidence="1 2">
    <name type="scientific">Clostridium taeniosporum</name>
    <dbReference type="NCBI Taxonomy" id="394958"/>
    <lineage>
        <taxon>Bacteria</taxon>
        <taxon>Bacillati</taxon>
        <taxon>Bacillota</taxon>
        <taxon>Clostridia</taxon>
        <taxon>Eubacteriales</taxon>
        <taxon>Clostridiaceae</taxon>
        <taxon>Clostridium</taxon>
    </lineage>
</organism>
<evidence type="ECO:0000313" key="1">
    <source>
        <dbReference type="EMBL" id="AOR23363.1"/>
    </source>
</evidence>
<keyword evidence="2" id="KW-1185">Reference proteome</keyword>